<dbReference type="AlphaFoldDB" id="A0ABC8STZ0"/>
<protein>
    <submittedName>
        <fullName evidence="2">Uncharacterized protein</fullName>
    </submittedName>
</protein>
<evidence type="ECO:0000256" key="1">
    <source>
        <dbReference type="SAM" id="SignalP"/>
    </source>
</evidence>
<name>A0ABC8STZ0_9AQUA</name>
<accession>A0ABC8STZ0</accession>
<proteinExistence type="predicted"/>
<feature type="chain" id="PRO_5044787248" evidence="1">
    <location>
        <begin position="29"/>
        <end position="145"/>
    </location>
</feature>
<keyword evidence="3" id="KW-1185">Reference proteome</keyword>
<sequence length="145" mass="16299">MKTHIRSGFWVLIALLVCLSLSVYSVSAVTGRPKNVQVALRAKWSGTPILLEAGYSRSSKKSHIDQEVVFPSPQSMARNIRSDNETTPYLFMHEDELASWIHYQIDDSSFDRESYVNLGSFCVDREKGEKKNAENSSKELDAVGV</sequence>
<gene>
    <name evidence="2" type="ORF">ILEXP_LOCUS29290</name>
</gene>
<comment type="caution">
    <text evidence="2">The sequence shown here is derived from an EMBL/GenBank/DDBJ whole genome shotgun (WGS) entry which is preliminary data.</text>
</comment>
<dbReference type="EMBL" id="CAUOFW020003536">
    <property type="protein sequence ID" value="CAK9160520.1"/>
    <property type="molecule type" value="Genomic_DNA"/>
</dbReference>
<evidence type="ECO:0000313" key="3">
    <source>
        <dbReference type="Proteomes" id="UP001642360"/>
    </source>
</evidence>
<feature type="signal peptide" evidence="1">
    <location>
        <begin position="1"/>
        <end position="28"/>
    </location>
</feature>
<dbReference type="Proteomes" id="UP001642360">
    <property type="component" value="Unassembled WGS sequence"/>
</dbReference>
<keyword evidence="1" id="KW-0732">Signal</keyword>
<reference evidence="2 3" key="1">
    <citation type="submission" date="2024-02" db="EMBL/GenBank/DDBJ databases">
        <authorList>
            <person name="Vignale AGUSTIN F."/>
            <person name="Sosa J E."/>
            <person name="Modenutti C."/>
        </authorList>
    </citation>
    <scope>NUCLEOTIDE SEQUENCE [LARGE SCALE GENOMIC DNA]</scope>
</reference>
<evidence type="ECO:0000313" key="2">
    <source>
        <dbReference type="EMBL" id="CAK9160520.1"/>
    </source>
</evidence>
<organism evidence="2 3">
    <name type="scientific">Ilex paraguariensis</name>
    <name type="common">yerba mate</name>
    <dbReference type="NCBI Taxonomy" id="185542"/>
    <lineage>
        <taxon>Eukaryota</taxon>
        <taxon>Viridiplantae</taxon>
        <taxon>Streptophyta</taxon>
        <taxon>Embryophyta</taxon>
        <taxon>Tracheophyta</taxon>
        <taxon>Spermatophyta</taxon>
        <taxon>Magnoliopsida</taxon>
        <taxon>eudicotyledons</taxon>
        <taxon>Gunneridae</taxon>
        <taxon>Pentapetalae</taxon>
        <taxon>asterids</taxon>
        <taxon>campanulids</taxon>
        <taxon>Aquifoliales</taxon>
        <taxon>Aquifoliaceae</taxon>
        <taxon>Ilex</taxon>
    </lineage>
</organism>